<sequence>MLKSKHSKNDQWQMREFPNGFDLTFMERYFGERPSDFFKKNDAFKPEGSVKNGEVEISNKDLLYANFEEKVMFNLYINKERYGWNFFKFKAK</sequence>
<organism evidence="1 2">
    <name type="scientific">Flammeovirga kamogawensis</name>
    <dbReference type="NCBI Taxonomy" id="373891"/>
    <lineage>
        <taxon>Bacteria</taxon>
        <taxon>Pseudomonadati</taxon>
        <taxon>Bacteroidota</taxon>
        <taxon>Cytophagia</taxon>
        <taxon>Cytophagales</taxon>
        <taxon>Flammeovirgaceae</taxon>
        <taxon>Flammeovirga</taxon>
    </lineage>
</organism>
<dbReference type="Proteomes" id="UP000682802">
    <property type="component" value="Chromosome 2"/>
</dbReference>
<gene>
    <name evidence="1" type="ORF">KM029_21760</name>
</gene>
<evidence type="ECO:0000313" key="2">
    <source>
        <dbReference type="Proteomes" id="UP000682802"/>
    </source>
</evidence>
<name>A0ABX8H3R1_9BACT</name>
<evidence type="ECO:0000313" key="1">
    <source>
        <dbReference type="EMBL" id="QWG10313.1"/>
    </source>
</evidence>
<accession>A0ABX8H3R1</accession>
<dbReference type="RefSeq" id="WP_144075918.1">
    <property type="nucleotide sequence ID" value="NZ_CP076129.1"/>
</dbReference>
<proteinExistence type="predicted"/>
<reference evidence="1 2" key="1">
    <citation type="submission" date="2021-05" db="EMBL/GenBank/DDBJ databases">
        <title>Comparative genomic studies on the polysaccharide-degrading batcterial strains of the Flammeovirga genus.</title>
        <authorList>
            <person name="Zewei F."/>
            <person name="Zheng Z."/>
            <person name="Yu L."/>
            <person name="Ruyue G."/>
            <person name="Yanhong M."/>
            <person name="Yuanyuan C."/>
            <person name="Jingyan G."/>
            <person name="Wenjun H."/>
        </authorList>
    </citation>
    <scope>NUCLEOTIDE SEQUENCE [LARGE SCALE GENOMIC DNA]</scope>
    <source>
        <strain evidence="1 2">YS10</strain>
    </source>
</reference>
<dbReference type="EMBL" id="CP076129">
    <property type="protein sequence ID" value="QWG10313.1"/>
    <property type="molecule type" value="Genomic_DNA"/>
</dbReference>
<protein>
    <submittedName>
        <fullName evidence="1">Uncharacterized protein</fullName>
    </submittedName>
</protein>
<keyword evidence="2" id="KW-1185">Reference proteome</keyword>